<dbReference type="EMBL" id="JAVRQU010000001">
    <property type="protein sequence ID" value="KAK5707563.1"/>
    <property type="molecule type" value="Genomic_DNA"/>
</dbReference>
<evidence type="ECO:0000256" key="1">
    <source>
        <dbReference type="SAM" id="Phobius"/>
    </source>
</evidence>
<keyword evidence="1" id="KW-1133">Transmembrane helix</keyword>
<name>A0AAN7WGX4_9PEZI</name>
<keyword evidence="1" id="KW-0812">Transmembrane</keyword>
<keyword evidence="1" id="KW-0472">Membrane</keyword>
<evidence type="ECO:0008006" key="4">
    <source>
        <dbReference type="Google" id="ProtNLM"/>
    </source>
</evidence>
<dbReference type="AlphaFoldDB" id="A0AAN7WGX4"/>
<sequence>MARMLSPTEEVETSMAILCGGQRQVGPAFQFYENDDETALLYRFHNQWLTLDGWLPGILLRHLPPAYTLPKRFVIKVKKGDWCEMAIANEREALQRMVDAQGRFVPRLLDQVRVEGMEDSALAMELLRGKSLWELSEERSAGTKLLPRNIDHICRGIIRCFDAVAEHYMCHYDPELTNLMLVNQAPSKSFSIAVALVLCMSIALLIGAGVKWGAPLGGTVCTLQRPHFGTVELTPS</sequence>
<reference evidence="2" key="1">
    <citation type="submission" date="2023-08" db="EMBL/GenBank/DDBJ databases">
        <title>Black Yeasts Isolated from many extreme environments.</title>
        <authorList>
            <person name="Coleine C."/>
            <person name="Stajich J.E."/>
            <person name="Selbmann L."/>
        </authorList>
    </citation>
    <scope>NUCLEOTIDE SEQUENCE</scope>
    <source>
        <strain evidence="2">CCFEE 5810</strain>
    </source>
</reference>
<dbReference type="Proteomes" id="UP001310594">
    <property type="component" value="Unassembled WGS sequence"/>
</dbReference>
<dbReference type="SUPFAM" id="SSF56112">
    <property type="entry name" value="Protein kinase-like (PK-like)"/>
    <property type="match status" value="1"/>
</dbReference>
<evidence type="ECO:0000313" key="3">
    <source>
        <dbReference type="Proteomes" id="UP001310594"/>
    </source>
</evidence>
<protein>
    <recommendedName>
        <fullName evidence="4">Protein kinase domain-containing protein</fullName>
    </recommendedName>
</protein>
<feature type="transmembrane region" description="Helical" evidence="1">
    <location>
        <begin position="190"/>
        <end position="210"/>
    </location>
</feature>
<comment type="caution">
    <text evidence="2">The sequence shown here is derived from an EMBL/GenBank/DDBJ whole genome shotgun (WGS) entry which is preliminary data.</text>
</comment>
<accession>A0AAN7WGX4</accession>
<dbReference type="InterPro" id="IPR011009">
    <property type="entry name" value="Kinase-like_dom_sf"/>
</dbReference>
<organism evidence="2 3">
    <name type="scientific">Elasticomyces elasticus</name>
    <dbReference type="NCBI Taxonomy" id="574655"/>
    <lineage>
        <taxon>Eukaryota</taxon>
        <taxon>Fungi</taxon>
        <taxon>Dikarya</taxon>
        <taxon>Ascomycota</taxon>
        <taxon>Pezizomycotina</taxon>
        <taxon>Dothideomycetes</taxon>
        <taxon>Dothideomycetidae</taxon>
        <taxon>Mycosphaerellales</taxon>
        <taxon>Teratosphaeriaceae</taxon>
        <taxon>Elasticomyces</taxon>
    </lineage>
</organism>
<proteinExistence type="predicted"/>
<gene>
    <name evidence="2" type="ORF">LTR97_000100</name>
</gene>
<evidence type="ECO:0000313" key="2">
    <source>
        <dbReference type="EMBL" id="KAK5707563.1"/>
    </source>
</evidence>